<evidence type="ECO:0000259" key="2">
    <source>
        <dbReference type="SMART" id="SM00014"/>
    </source>
</evidence>
<dbReference type="RefSeq" id="WP_034987987.1">
    <property type="nucleotide sequence ID" value="NZ_AYZF01000013.1"/>
</dbReference>
<feature type="transmembrane region" description="Helical" evidence="1">
    <location>
        <begin position="220"/>
        <end position="239"/>
    </location>
</feature>
<reference evidence="3 4" key="1">
    <citation type="journal article" date="2015" name="Genome Announc.">
        <title>Expanding the biotechnology potential of lactobacilli through comparative genomics of 213 strains and associated genera.</title>
        <authorList>
            <person name="Sun Z."/>
            <person name="Harris H.M."/>
            <person name="McCann A."/>
            <person name="Guo C."/>
            <person name="Argimon S."/>
            <person name="Zhang W."/>
            <person name="Yang X."/>
            <person name="Jeffery I.B."/>
            <person name="Cooney J.C."/>
            <person name="Kagawa T.F."/>
            <person name="Liu W."/>
            <person name="Song Y."/>
            <person name="Salvetti E."/>
            <person name="Wrobel A."/>
            <person name="Rasinkangas P."/>
            <person name="Parkhill J."/>
            <person name="Rea M.C."/>
            <person name="O'Sullivan O."/>
            <person name="Ritari J."/>
            <person name="Douillard F.P."/>
            <person name="Paul Ross R."/>
            <person name="Yang R."/>
            <person name="Briner A.E."/>
            <person name="Felis G.E."/>
            <person name="de Vos W.M."/>
            <person name="Barrangou R."/>
            <person name="Klaenhammer T.R."/>
            <person name="Caufield P.W."/>
            <person name="Cui Y."/>
            <person name="Zhang H."/>
            <person name="O'Toole P.W."/>
        </authorList>
    </citation>
    <scope>NUCLEOTIDE SEQUENCE [LARGE SCALE GENOMIC DNA]</scope>
    <source>
        <strain evidence="3 4">DSM 21376</strain>
    </source>
</reference>
<dbReference type="InterPro" id="IPR036938">
    <property type="entry name" value="PAP2/HPO_sf"/>
</dbReference>
<feature type="transmembrane region" description="Helical" evidence="1">
    <location>
        <begin position="52"/>
        <end position="70"/>
    </location>
</feature>
<evidence type="ECO:0000256" key="1">
    <source>
        <dbReference type="SAM" id="Phobius"/>
    </source>
</evidence>
<dbReference type="CDD" id="cd03396">
    <property type="entry name" value="PAP2_like_6"/>
    <property type="match status" value="1"/>
</dbReference>
<dbReference type="EMBL" id="AYZF01000013">
    <property type="protein sequence ID" value="KRN06104.1"/>
    <property type="molecule type" value="Genomic_DNA"/>
</dbReference>
<dbReference type="InterPro" id="IPR000326">
    <property type="entry name" value="PAP2/HPO"/>
</dbReference>
<dbReference type="PANTHER" id="PTHR14969">
    <property type="entry name" value="SPHINGOSINE-1-PHOSPHATE PHOSPHOHYDROLASE"/>
    <property type="match status" value="1"/>
</dbReference>
<dbReference type="OrthoDB" id="1653251at2"/>
<dbReference type="STRING" id="1423806.FD15_GL001298"/>
<protein>
    <submittedName>
        <fullName evidence="3">Membrane-associated phospholipid phosphatase</fullName>
    </submittedName>
</protein>
<keyword evidence="1" id="KW-0812">Transmembrane</keyword>
<dbReference type="Proteomes" id="UP000050961">
    <property type="component" value="Unassembled WGS sequence"/>
</dbReference>
<dbReference type="SUPFAM" id="SSF48317">
    <property type="entry name" value="Acid phosphatase/Vanadium-dependent haloperoxidase"/>
    <property type="match status" value="1"/>
</dbReference>
<dbReference type="Pfam" id="PF01569">
    <property type="entry name" value="PAP2"/>
    <property type="match status" value="1"/>
</dbReference>
<evidence type="ECO:0000313" key="3">
    <source>
        <dbReference type="EMBL" id="KRN06104.1"/>
    </source>
</evidence>
<keyword evidence="4" id="KW-1185">Reference proteome</keyword>
<sequence>MSNILKKKLFIASTIVAVILLGIAAFADLAISNGMINYNSIFGTVFQTFGEFPVYFIFVLSGEIAVVYAVRRKEDKLLAIPLFAGGLALSAWQVKQYLNEASSYSIAALTNIHNGKDMGLANSDTNTGGLSLQVALILWIVVYLCVTALVVFWMKNKSDQEIKKYLLLSIFASLTVWFSLEINGALKDFWGRVRPYELSASQNDFTSWLHPNGVNGHKSFPSGHTMAGTLCIVFSWFAVGAVRKRLWLFGVVYGGLMGLSRVIIGAHFLSDVVFSYFLTALFIYIVRSLYDHIIEDDLKLH</sequence>
<dbReference type="eggNOG" id="COG0671">
    <property type="taxonomic scope" value="Bacteria"/>
</dbReference>
<feature type="transmembrane region" description="Helical" evidence="1">
    <location>
        <begin position="77"/>
        <end position="94"/>
    </location>
</feature>
<name>A0A023CWX4_9LACO</name>
<gene>
    <name evidence="3" type="ORF">FD15_GL001298</name>
</gene>
<dbReference type="Gene3D" id="1.20.144.10">
    <property type="entry name" value="Phosphatidic acid phosphatase type 2/haloperoxidase"/>
    <property type="match status" value="1"/>
</dbReference>
<evidence type="ECO:0000313" key="4">
    <source>
        <dbReference type="Proteomes" id="UP000050961"/>
    </source>
</evidence>
<feature type="transmembrane region" description="Helical" evidence="1">
    <location>
        <begin position="165"/>
        <end position="186"/>
    </location>
</feature>
<dbReference type="PATRIC" id="fig|1423806.3.peg.1319"/>
<keyword evidence="1" id="KW-0472">Membrane</keyword>
<accession>A0A023CWX4</accession>
<feature type="transmembrane region" description="Helical" evidence="1">
    <location>
        <begin position="130"/>
        <end position="153"/>
    </location>
</feature>
<dbReference type="AlphaFoldDB" id="A0A023CWX4"/>
<organism evidence="3 4">
    <name type="scientific">Liquorilactobacillus sucicola DSM 21376 = JCM 15457</name>
    <dbReference type="NCBI Taxonomy" id="1423806"/>
    <lineage>
        <taxon>Bacteria</taxon>
        <taxon>Bacillati</taxon>
        <taxon>Bacillota</taxon>
        <taxon>Bacilli</taxon>
        <taxon>Lactobacillales</taxon>
        <taxon>Lactobacillaceae</taxon>
        <taxon>Liquorilactobacillus</taxon>
    </lineage>
</organism>
<keyword evidence="1" id="KW-1133">Transmembrane helix</keyword>
<dbReference type="PANTHER" id="PTHR14969:SF13">
    <property type="entry name" value="AT30094P"/>
    <property type="match status" value="1"/>
</dbReference>
<comment type="caution">
    <text evidence="3">The sequence shown here is derived from an EMBL/GenBank/DDBJ whole genome shotgun (WGS) entry which is preliminary data.</text>
</comment>
<feature type="transmembrane region" description="Helical" evidence="1">
    <location>
        <begin position="246"/>
        <end position="266"/>
    </location>
</feature>
<dbReference type="SMART" id="SM00014">
    <property type="entry name" value="acidPPc"/>
    <property type="match status" value="1"/>
</dbReference>
<feature type="domain" description="Phosphatidic acid phosphatase type 2/haloperoxidase" evidence="2">
    <location>
        <begin position="166"/>
        <end position="287"/>
    </location>
</feature>
<feature type="transmembrane region" description="Helical" evidence="1">
    <location>
        <begin position="9"/>
        <end position="32"/>
    </location>
</feature>
<proteinExistence type="predicted"/>
<feature type="transmembrane region" description="Helical" evidence="1">
    <location>
        <begin position="272"/>
        <end position="290"/>
    </location>
</feature>